<sequence length="951" mass="103353">MEVRLLGEVAVLVDGRGIDLGPARQRCVLAAVAVDVGRVVSVDVLAQRVWGAHPPQRARATLVNYLSRLRQVLAAVDAAHLVRGAGGYTLKAGRSVVDLHLFHDLCARARACTGDDRQVVALLEEALSLWRGEALTGLDGEWSATERHRLHQKRLNAEHDLADALLRLGHGEDLVSGLSARAADNPLDERIAGQYMVALYRAGRAADALEHYRRLREQLVEDLGTDPGAPMRDLHRRILAADPALSTTTAQVGEPPVVPLQLPAVPGLFTGRVSALTELDRALVTGTGGSPAEAGRGATAVVATIGGTGGIGKTWLALNWAHRNLHRFPDGQLWVDLRGFSPGEPKQAADVLAEFLAALGVDRDRQPQDLDARAALYRTHTTGKRMLVLLDNAATPEQVVPLLPGGDSCTVLVTSRHRLPALLARHGAHPVHLDVFTSTEARTLLDGALGGAPAVVAERVVTELTGLCGGLPLALGLVAARIRSNSGLAGDIVDDLRELGLDALDSDAPDASLPTILSYSLRRLTEARRTVFGLLGIAPGPDTTLPAVAALTGLSPTGARKALSALEEASLLERRPHGRYAMHDLVRAYAADTARRLPDEVRERALRRVVDFYLHTAYTGERVLDPHRPAVHLHTPATGSRPLALADTRAAFDWFDTEHPNLLAAQHTAVTRRWHPIVWQMAWALFTYQNRRGHHRDRLTATRAALAASRHLDVPAVDILTRRLMAMAYVNVGRFEEAVEHLNQSLVLAEHHNDLLNRGRNHRALAWTWRHAGDNHKALHHATLALDVHRLLGDPVEAALSRCLTACYAAFTSDYDRASEDCEIGLQQCREHGIREGEAAILSTMGYIGHHTGDHHQAVRDYEAAIALHRDMGDTYHVAENLALVGDAHAALGHHGRARAAWREALRMYREQGRGDEAARVQRQLDDLPGHDQLARTPSAHRPARQPGARA</sequence>
<keyword evidence="4" id="KW-0804">Transcription</keyword>
<reference evidence="9 10" key="1">
    <citation type="submission" date="2016-07" db="EMBL/GenBank/DDBJ databases">
        <title>Complete genome sequence of the Lentzea guizhouensis DHS C013.</title>
        <authorList>
            <person name="Cao C."/>
        </authorList>
    </citation>
    <scope>NUCLEOTIDE SEQUENCE [LARGE SCALE GENOMIC DNA]</scope>
    <source>
        <strain evidence="9 10">DHS C013</strain>
    </source>
</reference>
<dbReference type="AlphaFoldDB" id="A0A1B2HZW4"/>
<dbReference type="GO" id="GO:0000160">
    <property type="term" value="P:phosphorelay signal transduction system"/>
    <property type="evidence" value="ECO:0007669"/>
    <property type="project" value="InterPro"/>
</dbReference>
<dbReference type="Pfam" id="PF03704">
    <property type="entry name" value="BTAD"/>
    <property type="match status" value="1"/>
</dbReference>
<dbReference type="Gene3D" id="1.10.10.10">
    <property type="entry name" value="Winged helix-like DNA-binding domain superfamily/Winged helix DNA-binding domain"/>
    <property type="match status" value="2"/>
</dbReference>
<dbReference type="SMART" id="SM00862">
    <property type="entry name" value="Trans_reg_C"/>
    <property type="match status" value="1"/>
</dbReference>
<dbReference type="PRINTS" id="PR00364">
    <property type="entry name" value="DISEASERSIST"/>
</dbReference>
<dbReference type="KEGG" id="led:BBK82_34075"/>
<dbReference type="SUPFAM" id="SSF52540">
    <property type="entry name" value="P-loop containing nucleoside triphosphate hydrolases"/>
    <property type="match status" value="1"/>
</dbReference>
<dbReference type="InterPro" id="IPR011990">
    <property type="entry name" value="TPR-like_helical_dom_sf"/>
</dbReference>
<name>A0A1B2HZW4_9PSEU</name>
<evidence type="ECO:0000259" key="8">
    <source>
        <dbReference type="SMART" id="SM01043"/>
    </source>
</evidence>
<dbReference type="EMBL" id="CP016793">
    <property type="protein sequence ID" value="ANZ43235.1"/>
    <property type="molecule type" value="Genomic_DNA"/>
</dbReference>
<dbReference type="InterPro" id="IPR036390">
    <property type="entry name" value="WH_DNA-bd_sf"/>
</dbReference>
<dbReference type="Gene3D" id="3.40.50.300">
    <property type="entry name" value="P-loop containing nucleotide triphosphate hydrolases"/>
    <property type="match status" value="1"/>
</dbReference>
<evidence type="ECO:0000256" key="6">
    <source>
        <dbReference type="SAM" id="MobiDB-lite"/>
    </source>
</evidence>
<dbReference type="GO" id="GO:0043531">
    <property type="term" value="F:ADP binding"/>
    <property type="evidence" value="ECO:0007669"/>
    <property type="project" value="InterPro"/>
</dbReference>
<organism evidence="9 10">
    <name type="scientific">Lentzea guizhouensis</name>
    <dbReference type="NCBI Taxonomy" id="1586287"/>
    <lineage>
        <taxon>Bacteria</taxon>
        <taxon>Bacillati</taxon>
        <taxon>Actinomycetota</taxon>
        <taxon>Actinomycetes</taxon>
        <taxon>Pseudonocardiales</taxon>
        <taxon>Pseudonocardiaceae</taxon>
        <taxon>Lentzea</taxon>
    </lineage>
</organism>
<feature type="domain" description="Bacterial transcriptional activator" evidence="8">
    <location>
        <begin position="97"/>
        <end position="239"/>
    </location>
</feature>
<dbReference type="PANTHER" id="PTHR35807">
    <property type="entry name" value="TRANSCRIPTIONAL REGULATOR REDD-RELATED"/>
    <property type="match status" value="1"/>
</dbReference>
<evidence type="ECO:0000256" key="2">
    <source>
        <dbReference type="ARBA" id="ARBA00023015"/>
    </source>
</evidence>
<dbReference type="SMART" id="SM00028">
    <property type="entry name" value="TPR"/>
    <property type="match status" value="4"/>
</dbReference>
<feature type="repeat" description="TPR" evidence="5">
    <location>
        <begin position="719"/>
        <end position="752"/>
    </location>
</feature>
<dbReference type="InterPro" id="IPR001867">
    <property type="entry name" value="OmpR/PhoB-type_DNA-bd"/>
</dbReference>
<dbReference type="GO" id="GO:0006355">
    <property type="term" value="P:regulation of DNA-templated transcription"/>
    <property type="evidence" value="ECO:0007669"/>
    <property type="project" value="InterPro"/>
</dbReference>
<evidence type="ECO:0000259" key="7">
    <source>
        <dbReference type="SMART" id="SM00862"/>
    </source>
</evidence>
<evidence type="ECO:0000313" key="10">
    <source>
        <dbReference type="Proteomes" id="UP000093053"/>
    </source>
</evidence>
<keyword evidence="10" id="KW-1185">Reference proteome</keyword>
<dbReference type="InterPro" id="IPR051677">
    <property type="entry name" value="AfsR-DnrI-RedD_regulator"/>
</dbReference>
<dbReference type="CDD" id="cd15831">
    <property type="entry name" value="BTAD"/>
    <property type="match status" value="1"/>
</dbReference>
<dbReference type="SUPFAM" id="SSF46894">
    <property type="entry name" value="C-terminal effector domain of the bipartite response regulators"/>
    <property type="match status" value="1"/>
</dbReference>
<proteinExistence type="inferred from homology"/>
<keyword evidence="2" id="KW-0805">Transcription regulation</keyword>
<dbReference type="GO" id="GO:0003677">
    <property type="term" value="F:DNA binding"/>
    <property type="evidence" value="ECO:0007669"/>
    <property type="project" value="UniProtKB-KW"/>
</dbReference>
<feature type="domain" description="OmpR/PhoB-type" evidence="7">
    <location>
        <begin position="15"/>
        <end position="90"/>
    </location>
</feature>
<dbReference type="InterPro" id="IPR016032">
    <property type="entry name" value="Sig_transdc_resp-reg_C-effctor"/>
</dbReference>
<evidence type="ECO:0000256" key="5">
    <source>
        <dbReference type="PROSITE-ProRule" id="PRU00339"/>
    </source>
</evidence>
<evidence type="ECO:0000256" key="1">
    <source>
        <dbReference type="ARBA" id="ARBA00005820"/>
    </source>
</evidence>
<keyword evidence="5" id="KW-0802">TPR repeat</keyword>
<feature type="region of interest" description="Disordered" evidence="6">
    <location>
        <begin position="924"/>
        <end position="951"/>
    </location>
</feature>
<feature type="compositionally biased region" description="Basic and acidic residues" evidence="6">
    <location>
        <begin position="924"/>
        <end position="934"/>
    </location>
</feature>
<dbReference type="InterPro" id="IPR019734">
    <property type="entry name" value="TPR_rpt"/>
</dbReference>
<protein>
    <recommendedName>
        <fullName evidence="11">SARP family transcriptional regulator</fullName>
    </recommendedName>
</protein>
<dbReference type="SUPFAM" id="SSF46785">
    <property type="entry name" value="Winged helix' DNA-binding domain"/>
    <property type="match status" value="1"/>
</dbReference>
<dbReference type="InterPro" id="IPR036388">
    <property type="entry name" value="WH-like_DNA-bd_sf"/>
</dbReference>
<dbReference type="InterPro" id="IPR027417">
    <property type="entry name" value="P-loop_NTPase"/>
</dbReference>
<dbReference type="SUPFAM" id="SSF48452">
    <property type="entry name" value="TPR-like"/>
    <property type="match status" value="2"/>
</dbReference>
<dbReference type="STRING" id="1586287.BBK82_34075"/>
<gene>
    <name evidence="9" type="ORF">BBK82_34075</name>
</gene>
<evidence type="ECO:0000256" key="3">
    <source>
        <dbReference type="ARBA" id="ARBA00023125"/>
    </source>
</evidence>
<keyword evidence="3" id="KW-0238">DNA-binding</keyword>
<dbReference type="Proteomes" id="UP000093053">
    <property type="component" value="Chromosome"/>
</dbReference>
<dbReference type="OrthoDB" id="3275754at2"/>
<accession>A0A1B2HZW4</accession>
<dbReference type="InterPro" id="IPR005158">
    <property type="entry name" value="BTAD"/>
</dbReference>
<dbReference type="Gene3D" id="1.25.40.10">
    <property type="entry name" value="Tetratricopeptide repeat domain"/>
    <property type="match status" value="3"/>
</dbReference>
<dbReference type="PROSITE" id="PS50005">
    <property type="entry name" value="TPR"/>
    <property type="match status" value="1"/>
</dbReference>
<dbReference type="PANTHER" id="PTHR35807:SF1">
    <property type="entry name" value="TRANSCRIPTIONAL REGULATOR REDD"/>
    <property type="match status" value="1"/>
</dbReference>
<evidence type="ECO:0000256" key="4">
    <source>
        <dbReference type="ARBA" id="ARBA00023163"/>
    </source>
</evidence>
<comment type="similarity">
    <text evidence="1">Belongs to the AfsR/DnrI/RedD regulatory family.</text>
</comment>
<evidence type="ECO:0008006" key="11">
    <source>
        <dbReference type="Google" id="ProtNLM"/>
    </source>
</evidence>
<evidence type="ECO:0000313" key="9">
    <source>
        <dbReference type="EMBL" id="ANZ43235.1"/>
    </source>
</evidence>
<dbReference type="SMART" id="SM01043">
    <property type="entry name" value="BTAD"/>
    <property type="match status" value="1"/>
</dbReference>